<dbReference type="Proteomes" id="UP001221142">
    <property type="component" value="Unassembled WGS sequence"/>
</dbReference>
<feature type="transmembrane region" description="Helical" evidence="2">
    <location>
        <begin position="65"/>
        <end position="91"/>
    </location>
</feature>
<feature type="transmembrane region" description="Helical" evidence="2">
    <location>
        <begin position="266"/>
        <end position="289"/>
    </location>
</feature>
<keyword evidence="2" id="KW-0472">Membrane</keyword>
<feature type="transmembrane region" description="Helical" evidence="2">
    <location>
        <begin position="295"/>
        <end position="315"/>
    </location>
</feature>
<name>A0AAD7BL31_9AGAR</name>
<feature type="transmembrane region" description="Helical" evidence="2">
    <location>
        <begin position="137"/>
        <end position="158"/>
    </location>
</feature>
<sequence length="426" mass="47068">MVITRSAASQFGYRNHYVIPGILFLLLPFPRRSRLPHSTWAHPASPFVLPAMALSSLVPETLENTLGAFFFGVIFSCILFGVSSLQVYLYFHHYPNDGLLYKSSVGILWILDALHISLIIYSSYYYGVLGFGDAQRLIVVIWPIKLTTALNVVVVLLVQSMYTYRLWLLSGYHHGALRYVVTAIVLGGFGIGIVLAYESYGLQTFTDIEGISWALEGSFSASTAIDVLISVAMCFYLRKSKSTTGQRSGSAGSEHQLALNSRISGLIQYTLSCGIFTSACSLACLFTFVLMPNNLIFLALTFILTRLYVNSYVAMMNARRRQGRAPGSTGGVGVSFALETRGQTQTHGAELWGGPATVTFARGLEGDLEAQPTPLPFEKKALGALDWGQDQDDQLELPYRYDQKQQHQYGEPSDAGIQRPAYARQW</sequence>
<organism evidence="4 5">
    <name type="scientific">Roridomyces roridus</name>
    <dbReference type="NCBI Taxonomy" id="1738132"/>
    <lineage>
        <taxon>Eukaryota</taxon>
        <taxon>Fungi</taxon>
        <taxon>Dikarya</taxon>
        <taxon>Basidiomycota</taxon>
        <taxon>Agaricomycotina</taxon>
        <taxon>Agaricomycetes</taxon>
        <taxon>Agaricomycetidae</taxon>
        <taxon>Agaricales</taxon>
        <taxon>Marasmiineae</taxon>
        <taxon>Mycenaceae</taxon>
        <taxon>Roridomyces</taxon>
    </lineage>
</organism>
<evidence type="ECO:0000313" key="4">
    <source>
        <dbReference type="EMBL" id="KAJ7624395.1"/>
    </source>
</evidence>
<comment type="caution">
    <text evidence="4">The sequence shown here is derived from an EMBL/GenBank/DDBJ whole genome shotgun (WGS) entry which is preliminary data.</text>
</comment>
<dbReference type="InterPro" id="IPR045339">
    <property type="entry name" value="DUF6534"/>
</dbReference>
<feature type="domain" description="DUF6534" evidence="3">
    <location>
        <begin position="222"/>
        <end position="321"/>
    </location>
</feature>
<dbReference type="PANTHER" id="PTHR40465:SF1">
    <property type="entry name" value="DUF6534 DOMAIN-CONTAINING PROTEIN"/>
    <property type="match status" value="1"/>
</dbReference>
<gene>
    <name evidence="4" type="ORF">FB45DRAFT_82585</name>
</gene>
<reference evidence="4" key="1">
    <citation type="submission" date="2023-03" db="EMBL/GenBank/DDBJ databases">
        <title>Massive genome expansion in bonnet fungi (Mycena s.s.) driven by repeated elements and novel gene families across ecological guilds.</title>
        <authorList>
            <consortium name="Lawrence Berkeley National Laboratory"/>
            <person name="Harder C.B."/>
            <person name="Miyauchi S."/>
            <person name="Viragh M."/>
            <person name="Kuo A."/>
            <person name="Thoen E."/>
            <person name="Andreopoulos B."/>
            <person name="Lu D."/>
            <person name="Skrede I."/>
            <person name="Drula E."/>
            <person name="Henrissat B."/>
            <person name="Morin E."/>
            <person name="Kohler A."/>
            <person name="Barry K."/>
            <person name="LaButti K."/>
            <person name="Morin E."/>
            <person name="Salamov A."/>
            <person name="Lipzen A."/>
            <person name="Mereny Z."/>
            <person name="Hegedus B."/>
            <person name="Baldrian P."/>
            <person name="Stursova M."/>
            <person name="Weitz H."/>
            <person name="Taylor A."/>
            <person name="Grigoriev I.V."/>
            <person name="Nagy L.G."/>
            <person name="Martin F."/>
            <person name="Kauserud H."/>
        </authorList>
    </citation>
    <scope>NUCLEOTIDE SEQUENCE</scope>
    <source>
        <strain evidence="4">9284</strain>
    </source>
</reference>
<dbReference type="PANTHER" id="PTHR40465">
    <property type="entry name" value="CHROMOSOME 1, WHOLE GENOME SHOTGUN SEQUENCE"/>
    <property type="match status" value="1"/>
</dbReference>
<keyword evidence="2" id="KW-1133">Transmembrane helix</keyword>
<keyword evidence="5" id="KW-1185">Reference proteome</keyword>
<feature type="region of interest" description="Disordered" evidence="1">
    <location>
        <begin position="403"/>
        <end position="426"/>
    </location>
</feature>
<dbReference type="EMBL" id="JARKIF010000013">
    <property type="protein sequence ID" value="KAJ7624395.1"/>
    <property type="molecule type" value="Genomic_DNA"/>
</dbReference>
<accession>A0AAD7BL31</accession>
<dbReference type="AlphaFoldDB" id="A0AAD7BL31"/>
<feature type="transmembrane region" description="Helical" evidence="2">
    <location>
        <begin position="179"/>
        <end position="197"/>
    </location>
</feature>
<evidence type="ECO:0000256" key="2">
    <source>
        <dbReference type="SAM" id="Phobius"/>
    </source>
</evidence>
<proteinExistence type="predicted"/>
<evidence type="ECO:0000256" key="1">
    <source>
        <dbReference type="SAM" id="MobiDB-lite"/>
    </source>
</evidence>
<dbReference type="Pfam" id="PF20152">
    <property type="entry name" value="DUF6534"/>
    <property type="match status" value="1"/>
</dbReference>
<protein>
    <recommendedName>
        <fullName evidence="3">DUF6534 domain-containing protein</fullName>
    </recommendedName>
</protein>
<keyword evidence="2" id="KW-0812">Transmembrane</keyword>
<evidence type="ECO:0000313" key="5">
    <source>
        <dbReference type="Proteomes" id="UP001221142"/>
    </source>
</evidence>
<evidence type="ECO:0000259" key="3">
    <source>
        <dbReference type="Pfam" id="PF20152"/>
    </source>
</evidence>
<feature type="transmembrane region" description="Helical" evidence="2">
    <location>
        <begin position="103"/>
        <end position="125"/>
    </location>
</feature>